<accession>R0IN82</accession>
<dbReference type="STRING" id="81985.R0IN82"/>
<keyword evidence="1" id="KW-0732">Signal</keyword>
<dbReference type="AlphaFoldDB" id="R0IN82"/>
<proteinExistence type="predicted"/>
<evidence type="ECO:0008006" key="4">
    <source>
        <dbReference type="Google" id="ProtNLM"/>
    </source>
</evidence>
<feature type="chain" id="PRO_5004342460" description="J domain-containing protein" evidence="1">
    <location>
        <begin position="19"/>
        <end position="542"/>
    </location>
</feature>
<protein>
    <recommendedName>
        <fullName evidence="4">J domain-containing protein</fullName>
    </recommendedName>
</protein>
<dbReference type="KEGG" id="crb:17897971"/>
<feature type="non-terminal residue" evidence="2">
    <location>
        <position position="1"/>
    </location>
</feature>
<organism evidence="2 3">
    <name type="scientific">Capsella rubella</name>
    <dbReference type="NCBI Taxonomy" id="81985"/>
    <lineage>
        <taxon>Eukaryota</taxon>
        <taxon>Viridiplantae</taxon>
        <taxon>Streptophyta</taxon>
        <taxon>Embryophyta</taxon>
        <taxon>Tracheophyta</taxon>
        <taxon>Spermatophyta</taxon>
        <taxon>Magnoliopsida</taxon>
        <taxon>eudicotyledons</taxon>
        <taxon>Gunneridae</taxon>
        <taxon>Pentapetalae</taxon>
        <taxon>rosids</taxon>
        <taxon>malvids</taxon>
        <taxon>Brassicales</taxon>
        <taxon>Brassicaceae</taxon>
        <taxon>Camelineae</taxon>
        <taxon>Capsella</taxon>
    </lineage>
</organism>
<dbReference type="InterPro" id="IPR011990">
    <property type="entry name" value="TPR-like_helical_dom_sf"/>
</dbReference>
<dbReference type="InterPro" id="IPR036869">
    <property type="entry name" value="J_dom_sf"/>
</dbReference>
<feature type="signal peptide" evidence="1">
    <location>
        <begin position="1"/>
        <end position="18"/>
    </location>
</feature>
<dbReference type="SUPFAM" id="SSF48452">
    <property type="entry name" value="TPR-like"/>
    <property type="match status" value="1"/>
</dbReference>
<sequence length="542" mass="61163">SLSLVFTVSICLSHSLSSHCFFSDEFENHNTAAMAIHHPWWMRNRKKVDKYMKNAKSLLTSQDPNDVVGALSHLNSALSLSPRHELALELKARSLLYLRRFKDVADLLHDYIPTLGTDIEDISSLLVAGSSELSSLRLLPPNHSPGHDEFKCFSYSCLKKKVMTGLRNNPDVKGQWRYMVLGQACYHLGLMEDAMILLQNGKRLATAELRRESISWSDDSFVLFTSESHPQPITESEIVSQLLSQTKLLIRRRTAAIAAFDAGLYSESIRHFSKIVDSRRGAPQSFLADCLIRRASAYKSAGRIADAIADCNITLALDSSCLEALETRADLFRSIRCFPDSLHDLDHLKLLYNTILRDRDITSPVWKRYNVRYREIPGKLCVLTSKFKQTKEKITNRETSNVDYYSLMGVELGCSRSELNRAYVLLNLRHKPERTVVFIDRFDITDEEELASVKNRARLSTLLLYRMIQKGYRAVMSDIEMVEAAAIEKQSAETLIDGNKAAKAVVRKSSNNINVVKGVFCRDMAAVGSLIARAGLRQPIPV</sequence>
<dbReference type="SUPFAM" id="SSF46565">
    <property type="entry name" value="Chaperone J-domain"/>
    <property type="match status" value="1"/>
</dbReference>
<evidence type="ECO:0000256" key="1">
    <source>
        <dbReference type="SAM" id="SignalP"/>
    </source>
</evidence>
<reference evidence="3" key="1">
    <citation type="journal article" date="2013" name="Nat. Genet.">
        <title>The Capsella rubella genome and the genomic consequences of rapid mating system evolution.</title>
        <authorList>
            <person name="Slotte T."/>
            <person name="Hazzouri K.M."/>
            <person name="Agren J.A."/>
            <person name="Koenig D."/>
            <person name="Maumus F."/>
            <person name="Guo Y.L."/>
            <person name="Steige K."/>
            <person name="Platts A.E."/>
            <person name="Escobar J.S."/>
            <person name="Newman L.K."/>
            <person name="Wang W."/>
            <person name="Mandakova T."/>
            <person name="Vello E."/>
            <person name="Smith L.M."/>
            <person name="Henz S.R."/>
            <person name="Steffen J."/>
            <person name="Takuno S."/>
            <person name="Brandvain Y."/>
            <person name="Coop G."/>
            <person name="Andolfatto P."/>
            <person name="Hu T.T."/>
            <person name="Blanchette M."/>
            <person name="Clark R.M."/>
            <person name="Quesneville H."/>
            <person name="Nordborg M."/>
            <person name="Gaut B.S."/>
            <person name="Lysak M.A."/>
            <person name="Jenkins J."/>
            <person name="Grimwood J."/>
            <person name="Chapman J."/>
            <person name="Prochnik S."/>
            <person name="Shu S."/>
            <person name="Rokhsar D."/>
            <person name="Schmutz J."/>
            <person name="Weigel D."/>
            <person name="Wright S.I."/>
        </authorList>
    </citation>
    <scope>NUCLEOTIDE SEQUENCE [LARGE SCALE GENOMIC DNA]</scope>
    <source>
        <strain evidence="3">cv. Monte Gargano</strain>
    </source>
</reference>
<dbReference type="eggNOG" id="ENOG502QPYD">
    <property type="taxonomic scope" value="Eukaryota"/>
</dbReference>
<gene>
    <name evidence="2" type="ORF">CARUB_v10008788mg</name>
</gene>
<dbReference type="Gene3D" id="1.25.40.10">
    <property type="entry name" value="Tetratricopeptide repeat domain"/>
    <property type="match status" value="1"/>
</dbReference>
<name>R0IN82_9BRAS</name>
<evidence type="ECO:0000313" key="3">
    <source>
        <dbReference type="Proteomes" id="UP000029121"/>
    </source>
</evidence>
<dbReference type="EMBL" id="KB870805">
    <property type="protein sequence ID" value="EOA40095.1"/>
    <property type="molecule type" value="Genomic_DNA"/>
</dbReference>
<dbReference type="Proteomes" id="UP000029121">
    <property type="component" value="Unassembled WGS sequence"/>
</dbReference>
<dbReference type="PANTHER" id="PTHR46816:SF3">
    <property type="entry name" value="T14P4.7 PROTEIN"/>
    <property type="match status" value="1"/>
</dbReference>
<keyword evidence="3" id="KW-1185">Reference proteome</keyword>
<dbReference type="OrthoDB" id="1083108at2759"/>
<evidence type="ECO:0000313" key="2">
    <source>
        <dbReference type="EMBL" id="EOA40095.1"/>
    </source>
</evidence>
<dbReference type="PANTHER" id="PTHR46816">
    <property type="entry name" value="OS01G0273500 PROTEIN"/>
    <property type="match status" value="1"/>
</dbReference>